<reference evidence="2" key="1">
    <citation type="journal article" date="2020" name="Nature">
        <title>Giant virus diversity and host interactions through global metagenomics.</title>
        <authorList>
            <person name="Schulz F."/>
            <person name="Roux S."/>
            <person name="Paez-Espino D."/>
            <person name="Jungbluth S."/>
            <person name="Walsh D.A."/>
            <person name="Denef V.J."/>
            <person name="McMahon K.D."/>
            <person name="Konstantinidis K.T."/>
            <person name="Eloe-Fadrosh E.A."/>
            <person name="Kyrpides N.C."/>
            <person name="Woyke T."/>
        </authorList>
    </citation>
    <scope>NUCLEOTIDE SEQUENCE</scope>
    <source>
        <strain evidence="2">GVMAG-M-3300027804-47</strain>
    </source>
</reference>
<dbReference type="EMBL" id="MN740482">
    <property type="protein sequence ID" value="QHU29180.1"/>
    <property type="molecule type" value="Genomic_DNA"/>
</dbReference>
<protein>
    <submittedName>
        <fullName evidence="2">Uncharacterized protein</fullName>
    </submittedName>
</protein>
<feature type="transmembrane region" description="Helical" evidence="1">
    <location>
        <begin position="165"/>
        <end position="187"/>
    </location>
</feature>
<keyword evidence="1" id="KW-0472">Membrane</keyword>
<feature type="transmembrane region" description="Helical" evidence="1">
    <location>
        <begin position="497"/>
        <end position="519"/>
    </location>
</feature>
<keyword evidence="1" id="KW-0812">Transmembrane</keyword>
<keyword evidence="1" id="KW-1133">Transmembrane helix</keyword>
<sequence>MGEGAGADICKGINDTVISIIFCIIIVALAVSVIILLLNILNYTLFTIYCITDSITESTAENPDAIILENKYKYRLLHYVKTTFDNNRNKKNTDVSNIDRGASDLYISKTNVYYNYIVKLVLVILFVILVGMLYNIFRILITVVSQCDNNNCGMLITQILQRDTYIYYIIIILLIYAYVHSYIYTYFFNKNIYKELYDIYNDKFKKIDTVVSYSINYINDRDIEKDSTKIPLFLRDLKDLSYDSLEPLIKPEPADITTIMNEGIVNNNLFIIPVDGEEGGSFNNLFKKIYTTPLANIIDDRKRELLVHKIMIYLIYHYVISNNIDDPLIIHKLNNIYLNLFDNIFVNPANEKTDPNYFLEKYDKDIQTMLKQIRGAYTIKLLLPDGAKKETLVEQLNKNAESIVKYIMNTKKDEIARNKIGVDSETKLLTDIKKNIDTFADGFFDYYLEDKTPGDINRVVYKINLYLAIEMMETIVFIIVVLLVLNNSGKYPFLEEYIQMAITYALLIVDEVVSAILGII</sequence>
<feature type="transmembrane region" description="Helical" evidence="1">
    <location>
        <begin position="17"/>
        <end position="38"/>
    </location>
</feature>
<feature type="transmembrane region" description="Helical" evidence="1">
    <location>
        <begin position="465"/>
        <end position="485"/>
    </location>
</feature>
<evidence type="ECO:0000256" key="1">
    <source>
        <dbReference type="SAM" id="Phobius"/>
    </source>
</evidence>
<dbReference type="AlphaFoldDB" id="A0A6C0LFJ2"/>
<feature type="transmembrane region" description="Helical" evidence="1">
    <location>
        <begin position="116"/>
        <end position="137"/>
    </location>
</feature>
<name>A0A6C0LFJ2_9ZZZZ</name>
<accession>A0A6C0LFJ2</accession>
<evidence type="ECO:0000313" key="2">
    <source>
        <dbReference type="EMBL" id="QHU29180.1"/>
    </source>
</evidence>
<organism evidence="2">
    <name type="scientific">viral metagenome</name>
    <dbReference type="NCBI Taxonomy" id="1070528"/>
    <lineage>
        <taxon>unclassified sequences</taxon>
        <taxon>metagenomes</taxon>
        <taxon>organismal metagenomes</taxon>
    </lineage>
</organism>
<proteinExistence type="predicted"/>